<dbReference type="RefSeq" id="WP_091832451.1">
    <property type="nucleotide sequence ID" value="NZ_FNZK01000013.1"/>
</dbReference>
<dbReference type="AlphaFoldDB" id="A0A1H7ARM3"/>
<protein>
    <submittedName>
        <fullName evidence="1">Uncharacterized protein</fullName>
    </submittedName>
</protein>
<dbReference type="EMBL" id="FNZK01000013">
    <property type="protein sequence ID" value="SEJ66527.1"/>
    <property type="molecule type" value="Genomic_DNA"/>
</dbReference>
<sequence>MNLNEPNQALLNSLDNMTVQISQLDENRKQFLLKELFKHAKLSPELALQLNNLPIKQKEASIKQIIDSFIK</sequence>
<evidence type="ECO:0000313" key="1">
    <source>
        <dbReference type="EMBL" id="SEJ66527.1"/>
    </source>
</evidence>
<gene>
    <name evidence="1" type="ORF">SAMN05660742_11331</name>
</gene>
<evidence type="ECO:0000313" key="2">
    <source>
        <dbReference type="Proteomes" id="UP000199662"/>
    </source>
</evidence>
<keyword evidence="2" id="KW-1185">Reference proteome</keyword>
<accession>A0A1H7ARM3</accession>
<dbReference type="Proteomes" id="UP000199662">
    <property type="component" value="Unassembled WGS sequence"/>
</dbReference>
<proteinExistence type="predicted"/>
<reference evidence="2" key="1">
    <citation type="submission" date="2016-10" db="EMBL/GenBank/DDBJ databases">
        <authorList>
            <person name="Varghese N."/>
            <person name="Submissions S."/>
        </authorList>
    </citation>
    <scope>NUCLEOTIDE SEQUENCE [LARGE SCALE GENOMIC DNA]</scope>
    <source>
        <strain evidence="2">DSM 2179</strain>
    </source>
</reference>
<organism evidence="1 2">
    <name type="scientific">Propionispira arboris</name>
    <dbReference type="NCBI Taxonomy" id="84035"/>
    <lineage>
        <taxon>Bacteria</taxon>
        <taxon>Bacillati</taxon>
        <taxon>Bacillota</taxon>
        <taxon>Negativicutes</taxon>
        <taxon>Selenomonadales</taxon>
        <taxon>Selenomonadaceae</taxon>
        <taxon>Propionispira</taxon>
    </lineage>
</organism>
<name>A0A1H7ARM3_9FIRM</name>